<dbReference type="Proteomes" id="UP001612741">
    <property type="component" value="Unassembled WGS sequence"/>
</dbReference>
<dbReference type="PROSITE" id="PS50977">
    <property type="entry name" value="HTH_TETR_2"/>
    <property type="match status" value="1"/>
</dbReference>
<gene>
    <name evidence="4" type="ORF">ACIBG2_34170</name>
</gene>
<evidence type="ECO:0000256" key="2">
    <source>
        <dbReference type="PROSITE-ProRule" id="PRU00335"/>
    </source>
</evidence>
<protein>
    <submittedName>
        <fullName evidence="4">TetR/AcrR family transcriptional regulator</fullName>
    </submittedName>
</protein>
<dbReference type="Pfam" id="PF14246">
    <property type="entry name" value="TetR_C_7"/>
    <property type="match status" value="1"/>
</dbReference>
<dbReference type="SUPFAM" id="SSF46689">
    <property type="entry name" value="Homeodomain-like"/>
    <property type="match status" value="1"/>
</dbReference>
<dbReference type="InterPro" id="IPR050109">
    <property type="entry name" value="HTH-type_TetR-like_transc_reg"/>
</dbReference>
<dbReference type="InterPro" id="IPR009057">
    <property type="entry name" value="Homeodomain-like_sf"/>
</dbReference>
<evidence type="ECO:0000313" key="5">
    <source>
        <dbReference type="Proteomes" id="UP001612741"/>
    </source>
</evidence>
<dbReference type="PANTHER" id="PTHR30055">
    <property type="entry name" value="HTH-TYPE TRANSCRIPTIONAL REGULATOR RUTR"/>
    <property type="match status" value="1"/>
</dbReference>
<name>A0ABW7Z2Q9_9ACTN</name>
<dbReference type="EMBL" id="JBITGY010000010">
    <property type="protein sequence ID" value="MFI6502467.1"/>
    <property type="molecule type" value="Genomic_DNA"/>
</dbReference>
<dbReference type="PRINTS" id="PR00455">
    <property type="entry name" value="HTHTETR"/>
</dbReference>
<evidence type="ECO:0000256" key="1">
    <source>
        <dbReference type="ARBA" id="ARBA00023125"/>
    </source>
</evidence>
<reference evidence="4 5" key="1">
    <citation type="submission" date="2024-10" db="EMBL/GenBank/DDBJ databases">
        <title>The Natural Products Discovery Center: Release of the First 8490 Sequenced Strains for Exploring Actinobacteria Biosynthetic Diversity.</title>
        <authorList>
            <person name="Kalkreuter E."/>
            <person name="Kautsar S.A."/>
            <person name="Yang D."/>
            <person name="Bader C.D."/>
            <person name="Teijaro C.N."/>
            <person name="Fluegel L."/>
            <person name="Davis C.M."/>
            <person name="Simpson J.R."/>
            <person name="Lauterbach L."/>
            <person name="Steele A.D."/>
            <person name="Gui C."/>
            <person name="Meng S."/>
            <person name="Li G."/>
            <person name="Viehrig K."/>
            <person name="Ye F."/>
            <person name="Su P."/>
            <person name="Kiefer A.F."/>
            <person name="Nichols A."/>
            <person name="Cepeda A.J."/>
            <person name="Yan W."/>
            <person name="Fan B."/>
            <person name="Jiang Y."/>
            <person name="Adhikari A."/>
            <person name="Zheng C.-J."/>
            <person name="Schuster L."/>
            <person name="Cowan T.M."/>
            <person name="Smanski M.J."/>
            <person name="Chevrette M.G."/>
            <person name="De Carvalho L.P.S."/>
            <person name="Shen B."/>
        </authorList>
    </citation>
    <scope>NUCLEOTIDE SEQUENCE [LARGE SCALE GENOMIC DNA]</scope>
    <source>
        <strain evidence="4 5">NPDC050545</strain>
    </source>
</reference>
<dbReference type="Pfam" id="PF00440">
    <property type="entry name" value="TetR_N"/>
    <property type="match status" value="1"/>
</dbReference>
<dbReference type="InterPro" id="IPR039536">
    <property type="entry name" value="TetR_C_Proteobacteria"/>
</dbReference>
<feature type="DNA-binding region" description="H-T-H motif" evidence="2">
    <location>
        <begin position="39"/>
        <end position="58"/>
    </location>
</feature>
<proteinExistence type="predicted"/>
<dbReference type="Gene3D" id="1.10.357.10">
    <property type="entry name" value="Tetracycline Repressor, domain 2"/>
    <property type="match status" value="1"/>
</dbReference>
<evidence type="ECO:0000313" key="4">
    <source>
        <dbReference type="EMBL" id="MFI6502467.1"/>
    </source>
</evidence>
<keyword evidence="1 2" id="KW-0238">DNA-binding</keyword>
<feature type="domain" description="HTH tetR-type" evidence="3">
    <location>
        <begin position="16"/>
        <end position="76"/>
    </location>
</feature>
<comment type="caution">
    <text evidence="4">The sequence shown here is derived from an EMBL/GenBank/DDBJ whole genome shotgun (WGS) entry which is preliminary data.</text>
</comment>
<dbReference type="InterPro" id="IPR001647">
    <property type="entry name" value="HTH_TetR"/>
</dbReference>
<accession>A0ABW7Z2Q9</accession>
<sequence>MAAEAARRRPRGRPGGSLGADLLAIAREVFLTHGYPGATMDQVAARARISKQTLYREYPSKEQLYAEVVRDWVDRGYDAMRPHTQALAEATDIRAGLLRLAHVLHVGVLSEPVLRMRSLVATESTRFPDVAADYVARSWTRNIHLLADALAILTTRGLIKAGDTLVAAQQFTWLILGDPLNRLTLAARSEPADVGELAQLREEAVTTFLSRYGLPASHCADGVHHEIADVAEVSAGVVHETLKTDGASTDQPPPA</sequence>
<evidence type="ECO:0000259" key="3">
    <source>
        <dbReference type="PROSITE" id="PS50977"/>
    </source>
</evidence>
<dbReference type="PANTHER" id="PTHR30055:SF146">
    <property type="entry name" value="HTH-TYPE TRANSCRIPTIONAL DUAL REGULATOR CECR"/>
    <property type="match status" value="1"/>
</dbReference>
<keyword evidence="5" id="KW-1185">Reference proteome</keyword>
<organism evidence="4 5">
    <name type="scientific">Nonomuraea typhae</name>
    <dbReference type="NCBI Taxonomy" id="2603600"/>
    <lineage>
        <taxon>Bacteria</taxon>
        <taxon>Bacillati</taxon>
        <taxon>Actinomycetota</taxon>
        <taxon>Actinomycetes</taxon>
        <taxon>Streptosporangiales</taxon>
        <taxon>Streptosporangiaceae</taxon>
        <taxon>Nonomuraea</taxon>
    </lineage>
</organism>
<dbReference type="RefSeq" id="WP_397087780.1">
    <property type="nucleotide sequence ID" value="NZ_JBITGY010000010.1"/>
</dbReference>